<dbReference type="PANTHER" id="PTHR43000">
    <property type="entry name" value="DTDP-D-GLUCOSE 4,6-DEHYDRATASE-RELATED"/>
    <property type="match status" value="1"/>
</dbReference>
<comment type="similarity">
    <text evidence="1">Belongs to the NAD(P)-dependent epimerase/dehydratase family.</text>
</comment>
<dbReference type="RefSeq" id="WP_129003119.1">
    <property type="nucleotide sequence ID" value="NZ_SDHZ01000001.1"/>
</dbReference>
<dbReference type="Pfam" id="PF01370">
    <property type="entry name" value="Epimerase"/>
    <property type="match status" value="1"/>
</dbReference>
<name>A0A4Q1DEK5_9BACT</name>
<gene>
    <name evidence="3" type="ORF">ESB13_11420</name>
</gene>
<reference evidence="3 4" key="1">
    <citation type="submission" date="2019-01" db="EMBL/GenBank/DDBJ databases">
        <title>Filimonas sp. strain TTM-71.</title>
        <authorList>
            <person name="Chen W.-M."/>
        </authorList>
    </citation>
    <scope>NUCLEOTIDE SEQUENCE [LARGE SCALE GENOMIC DNA]</scope>
    <source>
        <strain evidence="3 4">TTM-71</strain>
    </source>
</reference>
<organism evidence="3 4">
    <name type="scientific">Filimonas effusa</name>
    <dbReference type="NCBI Taxonomy" id="2508721"/>
    <lineage>
        <taxon>Bacteria</taxon>
        <taxon>Pseudomonadati</taxon>
        <taxon>Bacteroidota</taxon>
        <taxon>Chitinophagia</taxon>
        <taxon>Chitinophagales</taxon>
        <taxon>Chitinophagaceae</taxon>
        <taxon>Filimonas</taxon>
    </lineage>
</organism>
<dbReference type="EMBL" id="SDHZ01000001">
    <property type="protein sequence ID" value="RXK87355.1"/>
    <property type="molecule type" value="Genomic_DNA"/>
</dbReference>
<accession>A0A4Q1DEK5</accession>
<feature type="domain" description="NAD-dependent epimerase/dehydratase" evidence="2">
    <location>
        <begin position="7"/>
        <end position="231"/>
    </location>
</feature>
<dbReference type="Proteomes" id="UP000290545">
    <property type="component" value="Unassembled WGS sequence"/>
</dbReference>
<keyword evidence="4" id="KW-1185">Reference proteome</keyword>
<evidence type="ECO:0000259" key="2">
    <source>
        <dbReference type="Pfam" id="PF01370"/>
    </source>
</evidence>
<dbReference type="OrthoDB" id="9803010at2"/>
<proteinExistence type="inferred from homology"/>
<dbReference type="AlphaFoldDB" id="A0A4Q1DEK5"/>
<dbReference type="SUPFAM" id="SSF51735">
    <property type="entry name" value="NAD(P)-binding Rossmann-fold domains"/>
    <property type="match status" value="1"/>
</dbReference>
<dbReference type="InterPro" id="IPR036291">
    <property type="entry name" value="NAD(P)-bd_dom_sf"/>
</dbReference>
<dbReference type="InterPro" id="IPR001509">
    <property type="entry name" value="Epimerase_deHydtase"/>
</dbReference>
<evidence type="ECO:0000313" key="3">
    <source>
        <dbReference type="EMBL" id="RXK87355.1"/>
    </source>
</evidence>
<evidence type="ECO:0000313" key="4">
    <source>
        <dbReference type="Proteomes" id="UP000290545"/>
    </source>
</evidence>
<dbReference type="Gene3D" id="3.40.50.720">
    <property type="entry name" value="NAD(P)-binding Rossmann-like Domain"/>
    <property type="match status" value="1"/>
</dbReference>
<protein>
    <submittedName>
        <fullName evidence="3">NAD-dependent epimerase/dehydratase family protein</fullName>
    </submittedName>
</protein>
<sequence length="298" mass="33652">MENKICIIGSNSFLAQRLITWYSARGAKLSLWGKYPVEGIDADFYPFNFPEKNIDFSVLETQDVIIYCAASGVQASKSYETDSVYSVNAFLPIQIINYLSARAFKGSFISFGSYFEIGNNNEDHQYTEREVILSDKAIPNYYCDSKRLLSRFFSGSKYGINWFHLILPSLYGKGENSQRLIPYVVNGLMSGEELKLSSGEQIRQYLHIDDLVGVIDAVITGKLPADVYNVASDELLMVKDIVAKIHELCNKPYSPPQGVINKADQSMRFLGISPNKLTTLLPDWRPKSIEEGIREYLT</sequence>
<comment type="caution">
    <text evidence="3">The sequence shown here is derived from an EMBL/GenBank/DDBJ whole genome shotgun (WGS) entry which is preliminary data.</text>
</comment>
<evidence type="ECO:0000256" key="1">
    <source>
        <dbReference type="ARBA" id="ARBA00007637"/>
    </source>
</evidence>